<organism evidence="1 2">
    <name type="scientific">Chryseobacterium arachidis</name>
    <dbReference type="NCBI Taxonomy" id="1416778"/>
    <lineage>
        <taxon>Bacteria</taxon>
        <taxon>Pseudomonadati</taxon>
        <taxon>Bacteroidota</taxon>
        <taxon>Flavobacteriia</taxon>
        <taxon>Flavobacteriales</taxon>
        <taxon>Weeksellaceae</taxon>
        <taxon>Chryseobacterium group</taxon>
        <taxon>Chryseobacterium</taxon>
    </lineage>
</organism>
<dbReference type="STRING" id="1416778.SAMN05443633_110155"/>
<reference evidence="2" key="1">
    <citation type="submission" date="2016-11" db="EMBL/GenBank/DDBJ databases">
        <authorList>
            <person name="Varghese N."/>
            <person name="Submissions S."/>
        </authorList>
    </citation>
    <scope>NUCLEOTIDE SEQUENCE [LARGE SCALE GENOMIC DNA]</scope>
    <source>
        <strain evidence="2">DSM 27619</strain>
    </source>
</reference>
<dbReference type="AlphaFoldDB" id="A0A1M5HC12"/>
<evidence type="ECO:0000313" key="1">
    <source>
        <dbReference type="EMBL" id="SHG13510.1"/>
    </source>
</evidence>
<name>A0A1M5HC12_9FLAO</name>
<keyword evidence="2" id="KW-1185">Reference proteome</keyword>
<dbReference type="RefSeq" id="WP_072960780.1">
    <property type="nucleotide sequence ID" value="NZ_FQUT01000010.1"/>
</dbReference>
<dbReference type="OrthoDB" id="881658at2"/>
<sequence>MEDIYFDQSLDNEQISNTLSETFPALTVFYWDFNNDMPEELDFDNTHHIFFNTGDGFGCEEFNFKISVYRTPDANHKEREFYLGKIFSDKYKIRTLIPFTKPDEPGDPYYDIVFDDGKIYLADDSEVGLKDEPGTIRILEEYDLNVFDFNERAALIKN</sequence>
<evidence type="ECO:0000313" key="2">
    <source>
        <dbReference type="Proteomes" id="UP000184518"/>
    </source>
</evidence>
<protein>
    <submittedName>
        <fullName evidence="1">Uncharacterized protein</fullName>
    </submittedName>
</protein>
<proteinExistence type="predicted"/>
<dbReference type="EMBL" id="FQUT01000010">
    <property type="protein sequence ID" value="SHG13510.1"/>
    <property type="molecule type" value="Genomic_DNA"/>
</dbReference>
<dbReference type="Proteomes" id="UP000184518">
    <property type="component" value="Unassembled WGS sequence"/>
</dbReference>
<accession>A0A1M5HC12</accession>
<gene>
    <name evidence="1" type="ORF">SAMN05443633_110155</name>
</gene>